<dbReference type="AlphaFoldDB" id="A0A450TGC5"/>
<evidence type="ECO:0008006" key="2">
    <source>
        <dbReference type="Google" id="ProtNLM"/>
    </source>
</evidence>
<protein>
    <recommendedName>
        <fullName evidence="2">Rpn family recombination-promoting nuclease/putative transposase</fullName>
    </recommendedName>
</protein>
<proteinExistence type="predicted"/>
<dbReference type="Pfam" id="PF12784">
    <property type="entry name" value="PDDEXK_2"/>
    <property type="match status" value="1"/>
</dbReference>
<dbReference type="PANTHER" id="PTHR41317:SF1">
    <property type="entry name" value="PD-(D_E)XK NUCLEASE FAMILY TRANSPOSASE"/>
    <property type="match status" value="1"/>
</dbReference>
<organism evidence="1">
    <name type="scientific">Candidatus Kentrum sp. DK</name>
    <dbReference type="NCBI Taxonomy" id="2126562"/>
    <lineage>
        <taxon>Bacteria</taxon>
        <taxon>Pseudomonadati</taxon>
        <taxon>Pseudomonadota</taxon>
        <taxon>Gammaproteobacteria</taxon>
        <taxon>Candidatus Kentrum</taxon>
    </lineage>
</organism>
<reference evidence="1" key="1">
    <citation type="submission" date="2019-02" db="EMBL/GenBank/DDBJ databases">
        <authorList>
            <person name="Gruber-Vodicka R. H."/>
            <person name="Seah K. B. B."/>
        </authorList>
    </citation>
    <scope>NUCLEOTIDE SEQUENCE</scope>
    <source>
        <strain evidence="1">BECK_DK47</strain>
    </source>
</reference>
<accession>A0A450TGC5</accession>
<dbReference type="PANTHER" id="PTHR41317">
    <property type="entry name" value="PD-(D_E)XK NUCLEASE FAMILY TRANSPOSASE"/>
    <property type="match status" value="1"/>
</dbReference>
<dbReference type="EMBL" id="CAADEX010000164">
    <property type="protein sequence ID" value="VFJ66256.1"/>
    <property type="molecule type" value="Genomic_DNA"/>
</dbReference>
<name>A0A450TGC5_9GAMM</name>
<dbReference type="InterPro" id="IPR010106">
    <property type="entry name" value="RpnA"/>
</dbReference>
<gene>
    <name evidence="1" type="ORF">BECKDK2373B_GA0170837_11642</name>
</gene>
<evidence type="ECO:0000313" key="1">
    <source>
        <dbReference type="EMBL" id="VFJ66256.1"/>
    </source>
</evidence>
<dbReference type="NCBIfam" id="TIGR01784">
    <property type="entry name" value="T_den_put_tspse"/>
    <property type="match status" value="1"/>
</dbReference>
<sequence>MTARKLISFDWALKKLLRSKANYEVLEGFLSELLKDDIEILDILESESNREHARDKLNRVDLKVKNKKGEMILIEVQYEWEIDFFQRILFGASKTITEHAAKSDRYRNIVKLISINILYFDLGHGKDYIYHGATRFVGTHYHDELLLNEKQQQLFGKEYPHQLYPEYYLLKINQFDDVARDTLDEWIYFLKNEEIKGEFQARGLEKAREVLDIMKLSEGERLAYEQYIEDMRYQASLFRSSFLNGHMEGEKKGMEKGMERGMERGMEKGREEGIKIGILLTARFMKEAGESVDRIAACTRLTPEEIEKL</sequence>